<sequence>MNDVGACFAEDLPSTGDIVNPVNGQVCAACFSEDGAFYRGIVRDIKGDWCNVFFVDYGNSEKKSIKELFTLPQALCKLPAQAVLCSYKGGSGNIEDDLHDLSAAEKPLVLRVLSGNQNSGYVVTMDKIEEKQGRKGNQSASAGTSIVQPKAGNKLWQSYSSVVMLVDSIYDVCISHIDHPGQFYVQLLGNAKTMDTMMQAIDEVAHNYDKLTNLYTGYACLAKFSDEGWYRGEVVEVEGSNITVAAIDFGFSEKLPTSRLRNTDPNFKVQPAQAVLCSLDINKQSASNWGPGETSRFKAMCERNGLVAKVLSKQGCTHVLDLYDNSEKSINTEITQSKPSQSAVSSGISKTTLSQPTVQPVVNPKTTFSQPSVQPVVKVPLPEVSVGANCTLCCTAVKPPYMYGQVTHTPVEKVANLQKDLHNYFSTNPGDPLANATVGSFCCTKYVDGGWYRAVITSLSGGKAVVGFVDFGDSVDKQVQELKALPLNLASLPQQCLLCRMDNVPATVPRDKLTTVLVNNRVDIKLIGQEDGVYPTYGVKVLDSKILELLQDKPGFNGAPSQTMGRQPRSDRASSPASPFISQKVPSGSTQEVMVTYVKDPHSFYVVLENQSSQLDDLMDRLHAYYNKLPPTAEMLQNAKLGDPCIAQFTEDKGWYRALVTGLKATGQAEVFFVDYGNNEYTQQEELKTIKPDYLKLPAQAIHCSLAGVASSKGFWSPEHTVQFTDMVEEQSFVATFKNELDQSLYEVDLADTKGSNIAQKFGAMTNTLAATRTVTAPKTFGGNMSVTVGSGWDDSSSTLQPAGFGGQSSKTQSAGFGGQSSSFGSSRPQSGGGGFGSSRPSGGGFGQQNGTGEDNSGWDDNGSSGAKKSFGGGGFGSGGDSGFGGRKSGGFGGSGGSSGFGGGSSGSGGGSSGFGGGSSGFGGSSSGFGGSSESRSFGNNAGRDGGSRDCFKCGEGGHMARDCTNPPKAGAGGGGRECYKCGEGGHMARDCTNPPKAGAGGGGRECYKCGEGGHMARDCTNPPKAGGGGGRGGGSRDCYKCGEGGHMARDCTNPPKEGAGPRRGGGGFGGGGGDRSGGFGGGGDRSGGFGGGGDRSGGFGAKTGGGFGSKPGGGGFGASNDSTKGSDDWGDGNTSSGGFGAKTGGGFGSKPGGGGGFGSQGGGFGEKSGGFGERSGGGGFGAGRSGGGFGAKAADSGFGSSSGDDWGSSVGNEPAQSGGFQKKGAGDGGMGSRSGGFGAKPSQGFGGPATGATVGDDEWGAEPVPTTTAVLASPSGDASSKGNKPDKYSPNKFSPVTLEIGEQIDVYAVYITNPDQFWCQVIRNTASLEQLMEDMNVCYNGVADGEMILSNPAVGAPCAAKFAEDNMWYRAEIVTPGKPATVVHFVDYGNSESVPTDQLKQLKQEFMTLNTQGIRCALDGVMATNKSWSEQAVADFEDMTMEKHLVAKVTGKSGGLCYMINIENTDDEVNVGESMCSKGHCSFATVKSEPVEDLVVKSPFTELDLEIGSEMDAYVSWVESPEQFWIQPVSLEDALVEFVEEIQAVYTSGQGRELIPGSIEPGTAVMAPFSEDKAWYRGFVEKVTGSMCKVRFVDYGNADTVERGQLRLPVDEILRKKAQAGMCKLVGIKPLQSSGYTSDAKDIFDGLVKDAVVKCKVIQVKDGLFSVDINVEGTNVKDYLVKAAVVKEEKETVAVKSQLGNTETLQYPPAVELMPGTTEKVIISHTDSVASFWCQLLKNEAQLDDIMAKLEEQCHSGTGVQSFPIDMACAAKFSADACWYRAKVVATYPDSVEVLFVDYGNSEKVNMTDVCLLREDLVALPPQAMQCELENASRASNRLTAKFTEQVEDKEVTAAIIDAQDGVTIVSLTLPTGENVGELLGLVNIEPTVKPTMKDVCESMASTSLNVSKAYTMSKLPSTCSVYLSNIISPAEFFVQQVSEEEKLTDLMEKVTSHCESAPGVGAMSIGMICCAKYSEDEAWYRAKVVKVDGKMATVEFVDYGNSEETSSDNLRNISDELLKIPVFALSCGLYCVNPVDGEWSKEALEKFEELTLDKELHCELIADGNKVRLRADGVDVSANLIGLATGNDTILVRDIKSESDSVDEVTDELKKVAIKVESSTCDANFPSQVVRSDPASGYISHVDEDGTFYIQLTELEDDLNKLVEQVQGAADATPLDLTTLKVDEKVIARYSEDTSWYRATVLQVKSDTVTVRFVDYGNCDVITSNDDLRAVSQQHCEKPPFAYACKFSGRSLDTPSQVEQLVEITKDKELTVTFMTQKPIYEVTLEDEELQNVADLLELPIIDAKVTTEESLPCTVNLDNMVARHADIVRATVSQGQRVKVTVSHTESPSQFWVNLVENQSRLDELLNTMFQLYTSSRDPRLHVDSVKEGDIVAALYSEDESWYRTEVISVTDQEARVFFMDHGNTEGMPLDSLRRLPVEFCSLPLQAIEVTLGGVQPTGDCWSTEARDLFAELTQDKEMLMDVGETTQPGVFTVQLLDMGLSVGDTLAARHVGVQLATPVAVSNKVRQVFSPDTSDAVIARLYEAKSTGKTGKYGFEYRDLFLDDPTVGSHDIVITMVTHPGSFWCRLDDSTYFFYQDQLQESYKESKKQLLDLNEGRKCVVEIDEEFHRATILSKSDEKLTVKLVDIGKDHTLNELQVFEIKPEFERHPQLAFQSALPRLKPVDGETWTEEAAELLEKIVLENINKETLPGPARATVVNIKDDIVLLEVKFGKKDLALILVEQGLAKIADQNVTNITEDSERSAEKTKQTLREEFGNFMNEIVGNDKEYDVLLVDCEDMDRIVFHTEEGKAVIEDMRNEIEEYVKDKEGGQGFDEDFTEGPCLAKCKEEKVWCRANLRRIVTSDDGTKTYQVFLVDYGSVLSVDRSNLLPIPEALLTTPGQAVVCSLSELEPIDGVWSDDCQAFFQEHFAGADKKLGLYVCSYSGGVHEVLLYLWEDPKKSAEKSVNLLLAELGLAVPVVGSCLELSMMANTTDFHEISMSRMDSYGDSSELDETSYDPDSSCPVDTSRITDVESSFYTLEPDTSRLTGIDTSNVSNEEPSYLTEANTSDGDVSDLTGADTTGLTETSCLTEGDISNITDADTTGVSEVDTDVGTSEADTSAHTLDGTHWKCDDCSCENLMEESILECLHCNKPRTEMSNLSNRLCTNQILSDESEENTAISDQEDQENCRNNDQFEDKQDDNEDVETVISKTDEIVITSEGTKNMGKGGDDDTSMNVEKSEPIDKPEPIEKPRGSLCEYMYPSVSDTTNGYPSSLTDISGYTFTSWDSSRTESVVCEDCNRDISSCLDTTGCDSEFSYYVCMACRQRRVGSTSDEHVKDVTEDERIDTMENGAECSRMVEVTEEVFENLTAEEKDHEDSNGGECENVVGSGHVEFDGEKIETKEGNVDVKKLSEVLDEQVNDVTEDERIDSMEKDAECSRMVEVTEEVFEDLTGEEKDHEDSNGGECENVVGSDHVEFDGEKIETKEGNVDVEKLSEVLDEQVNDVIEVERINTMGKGAECSRMVEVTKEVFEDLTGEEKDHEDSNGGECENVVGLGIVESDGEKTETKEGNDVEKLSDVLGNNIVKKDLLADKSIGEMSMTAERADAENIRDFTVEKEVNTPSKAINKITASTEEADYVEKLEDVSEDIDKTEDSSYKIISENEPACTPDDQQEKWRSTSEVKVCGESPVEKEKSDNIEQNSQSEEIEGSVHAKCMESSDANNNASANDNSISSIEGLKVNEISSNIDATFDEQKPNLTDYNVMTEEIEIVRRTSNSDSSGTKVRIDSSVELEEFNKDHYAAFEIKQALSAFDENARISIASEVDLDIVETSSVFDLKGALSSSISEVLEISGETIDCVDLVHQKCADNSHVIDGEDSREELVSSIEEVIVVDSDSDGDKKDQFQFMSENEVIEINSETDSISDESLEMYYDCDIEMKESNKSGNTDKNEMAEVSPDNADEQVEMSVASEIETLVKEVCENAIRVAVEWIEQEQLKDVSEEDNPKRAVCEENDAPKSLQSNRSYADAVKSFKKLITTDADVEMTENDEAFETPFVETEQLSLGIDNDVSSLVLSEIDEEEMTDERDKEASDEDAEVSTVREIKDEDRGDAHALDNKADIRDEDQGVLVVSSNEGAGVDRHTQPLVNEADTRDEDKGVPGASSDERAGVDGHAQPLVNEADTRDEDKGVPGASSNEGVEMDDQASSETE</sequence>
<dbReference type="FunFam" id="2.30.30.140:FF:000018">
    <property type="entry name" value="Serine/threonine-protein kinase 31"/>
    <property type="match status" value="6"/>
</dbReference>
<dbReference type="SUPFAM" id="SSF63748">
    <property type="entry name" value="Tudor/PWWP/MBT"/>
    <property type="match status" value="12"/>
</dbReference>
<feature type="compositionally biased region" description="Polar residues" evidence="2">
    <location>
        <begin position="1266"/>
        <end position="1283"/>
    </location>
</feature>
<feature type="region of interest" description="Disordered" evidence="2">
    <location>
        <begin position="1050"/>
        <end position="1291"/>
    </location>
</feature>
<keyword evidence="6" id="KW-1185">Reference proteome</keyword>
<feature type="region of interest" description="Disordered" evidence="2">
    <location>
        <begin position="4076"/>
        <end position="4214"/>
    </location>
</feature>
<feature type="domain" description="Tudor" evidence="4">
    <location>
        <begin position="1964"/>
        <end position="2022"/>
    </location>
</feature>
<dbReference type="GO" id="GO:0003676">
    <property type="term" value="F:nucleic acid binding"/>
    <property type="evidence" value="ECO:0007669"/>
    <property type="project" value="InterPro"/>
</dbReference>
<proteinExistence type="predicted"/>
<evidence type="ECO:0000256" key="2">
    <source>
        <dbReference type="SAM" id="MobiDB-lite"/>
    </source>
</evidence>
<feature type="domain" description="Tudor" evidence="4">
    <location>
        <begin position="213"/>
        <end position="270"/>
    </location>
</feature>
<feature type="compositionally biased region" description="Low complexity" evidence="2">
    <location>
        <begin position="820"/>
        <end position="830"/>
    </location>
</feature>
<reference evidence="5" key="2">
    <citation type="submission" date="2020-11" db="EMBL/GenBank/DDBJ databases">
        <authorList>
            <person name="McCartney M.A."/>
            <person name="Auch B."/>
            <person name="Kono T."/>
            <person name="Mallez S."/>
            <person name="Becker A."/>
            <person name="Gohl D.M."/>
            <person name="Silverstein K.A.T."/>
            <person name="Koren S."/>
            <person name="Bechman K.B."/>
            <person name="Herman A."/>
            <person name="Abrahante J.E."/>
            <person name="Garbe J."/>
        </authorList>
    </citation>
    <scope>NUCLEOTIDE SEQUENCE</scope>
    <source>
        <strain evidence="5">Duluth1</strain>
        <tissue evidence="5">Whole animal</tissue>
    </source>
</reference>
<reference evidence="5" key="1">
    <citation type="journal article" date="2019" name="bioRxiv">
        <title>The Genome of the Zebra Mussel, Dreissena polymorpha: A Resource for Invasive Species Research.</title>
        <authorList>
            <person name="McCartney M.A."/>
            <person name="Auch B."/>
            <person name="Kono T."/>
            <person name="Mallez S."/>
            <person name="Zhang Y."/>
            <person name="Obille A."/>
            <person name="Becker A."/>
            <person name="Abrahante J.E."/>
            <person name="Garbe J."/>
            <person name="Badalamenti J.P."/>
            <person name="Herman A."/>
            <person name="Mangelson H."/>
            <person name="Liachko I."/>
            <person name="Sullivan S."/>
            <person name="Sone E.D."/>
            <person name="Koren S."/>
            <person name="Silverstein K.A.T."/>
            <person name="Beckman K.B."/>
            <person name="Gohl D.M."/>
        </authorList>
    </citation>
    <scope>NUCLEOTIDE SEQUENCE</scope>
    <source>
        <strain evidence="5">Duluth1</strain>
        <tissue evidence="5">Whole animal</tissue>
    </source>
</reference>
<feature type="region of interest" description="Disordered" evidence="2">
    <location>
        <begin position="3226"/>
        <end position="3259"/>
    </location>
</feature>
<feature type="compositionally biased region" description="Acidic residues" evidence="2">
    <location>
        <begin position="3180"/>
        <end position="3191"/>
    </location>
</feature>
<feature type="compositionally biased region" description="Gly residues" evidence="2">
    <location>
        <begin position="871"/>
        <end position="919"/>
    </location>
</feature>
<dbReference type="GO" id="GO:0008270">
    <property type="term" value="F:zinc ion binding"/>
    <property type="evidence" value="ECO:0007669"/>
    <property type="project" value="UniProtKB-KW"/>
</dbReference>
<dbReference type="CDD" id="cd20379">
    <property type="entry name" value="Tudor_dTUD-like"/>
    <property type="match status" value="1"/>
</dbReference>
<feature type="region of interest" description="Disordered" evidence="2">
    <location>
        <begin position="3008"/>
        <end position="3029"/>
    </location>
</feature>
<feature type="region of interest" description="Disordered" evidence="2">
    <location>
        <begin position="3104"/>
        <end position="3123"/>
    </location>
</feature>
<dbReference type="PANTHER" id="PTHR22948:SF72">
    <property type="entry name" value="TUDOR DOMAIN-CONTAINING PROTEIN"/>
    <property type="match status" value="1"/>
</dbReference>
<dbReference type="Gene3D" id="4.10.60.10">
    <property type="entry name" value="Zinc finger, CCHC-type"/>
    <property type="match status" value="3"/>
</dbReference>
<feature type="compositionally biased region" description="Basic and acidic residues" evidence="2">
    <location>
        <begin position="3243"/>
        <end position="3258"/>
    </location>
</feature>
<evidence type="ECO:0000313" key="6">
    <source>
        <dbReference type="Proteomes" id="UP000828390"/>
    </source>
</evidence>
<feature type="domain" description="CCHC-type" evidence="3">
    <location>
        <begin position="1007"/>
        <end position="1022"/>
    </location>
</feature>
<feature type="region of interest" description="Disordered" evidence="2">
    <location>
        <begin position="3046"/>
        <end position="3079"/>
    </location>
</feature>
<feature type="compositionally biased region" description="Basic and acidic residues" evidence="2">
    <location>
        <begin position="4104"/>
        <end position="4129"/>
    </location>
</feature>
<dbReference type="SMART" id="SM00333">
    <property type="entry name" value="TUDOR"/>
    <property type="match status" value="12"/>
</dbReference>
<feature type="domain" description="Tudor" evidence="4">
    <location>
        <begin position="2839"/>
        <end position="2902"/>
    </location>
</feature>
<feature type="compositionally biased region" description="Basic and acidic residues" evidence="2">
    <location>
        <begin position="3945"/>
        <end position="3957"/>
    </location>
</feature>
<feature type="region of interest" description="Disordered" evidence="2">
    <location>
        <begin position="3945"/>
        <end position="3966"/>
    </location>
</feature>
<dbReference type="Gene3D" id="2.40.50.90">
    <property type="match status" value="10"/>
</dbReference>
<evidence type="ECO:0008006" key="7">
    <source>
        <dbReference type="Google" id="ProtNLM"/>
    </source>
</evidence>
<dbReference type="Pfam" id="PF00098">
    <property type="entry name" value="zf-CCHC"/>
    <property type="match status" value="4"/>
</dbReference>
<dbReference type="InterPro" id="IPR036875">
    <property type="entry name" value="Znf_CCHC_sf"/>
</dbReference>
<feature type="domain" description="Tudor" evidence="4">
    <location>
        <begin position="1352"/>
        <end position="1410"/>
    </location>
</feature>
<feature type="compositionally biased region" description="Basic and acidic residues" evidence="2">
    <location>
        <begin position="3192"/>
        <end position="3202"/>
    </location>
</feature>
<feature type="domain" description="CCHC-type" evidence="3">
    <location>
        <begin position="951"/>
        <end position="966"/>
    </location>
</feature>
<dbReference type="SMART" id="SM00343">
    <property type="entry name" value="ZnF_C2HC"/>
    <property type="match status" value="4"/>
</dbReference>
<feature type="domain" description="Tudor" evidence="4">
    <location>
        <begin position="1559"/>
        <end position="1617"/>
    </location>
</feature>
<feature type="domain" description="CCHC-type" evidence="3">
    <location>
        <begin position="979"/>
        <end position="994"/>
    </location>
</feature>
<feature type="domain" description="CCHC-type" evidence="3">
    <location>
        <begin position="1039"/>
        <end position="1054"/>
    </location>
</feature>
<feature type="domain" description="Tudor" evidence="4">
    <location>
        <begin position="435"/>
        <end position="492"/>
    </location>
</feature>
<feature type="compositionally biased region" description="Acidic residues" evidence="2">
    <location>
        <begin position="4081"/>
        <end position="4101"/>
    </location>
</feature>
<comment type="caution">
    <text evidence="5">The sequence shown here is derived from an EMBL/GenBank/DDBJ whole genome shotgun (WGS) entry which is preliminary data.</text>
</comment>
<dbReference type="SMART" id="SM00743">
    <property type="entry name" value="Agenet"/>
    <property type="match status" value="5"/>
</dbReference>
<feature type="domain" description="Tudor" evidence="4">
    <location>
        <begin position="2616"/>
        <end position="2672"/>
    </location>
</feature>
<dbReference type="SUPFAM" id="SSF57756">
    <property type="entry name" value="Retrovirus zinc finger-like domains"/>
    <property type="match status" value="2"/>
</dbReference>
<feature type="region of interest" description="Disordered" evidence="2">
    <location>
        <begin position="792"/>
        <end position="919"/>
    </location>
</feature>
<dbReference type="InterPro" id="IPR001878">
    <property type="entry name" value="Znf_CCHC"/>
</dbReference>
<gene>
    <name evidence="5" type="ORF">DPMN_081102</name>
</gene>
<feature type="domain" description="Tudor" evidence="4">
    <location>
        <begin position="2388"/>
        <end position="2446"/>
    </location>
</feature>
<dbReference type="Gene3D" id="2.30.30.140">
    <property type="match status" value="12"/>
</dbReference>
<dbReference type="InterPro" id="IPR014002">
    <property type="entry name" value="Agenet_dom_plant"/>
</dbReference>
<keyword evidence="1" id="KW-0862">Zinc</keyword>
<feature type="compositionally biased region" description="Acidic residues" evidence="2">
    <location>
        <begin position="4203"/>
        <end position="4214"/>
    </location>
</feature>
<feature type="region of interest" description="Disordered" evidence="2">
    <location>
        <begin position="926"/>
        <end position="945"/>
    </location>
</feature>
<feature type="domain" description="Tudor" evidence="4">
    <location>
        <begin position="638"/>
        <end position="697"/>
    </location>
</feature>
<feature type="compositionally biased region" description="Basic and acidic residues" evidence="2">
    <location>
        <begin position="4154"/>
        <end position="4174"/>
    </location>
</feature>
<dbReference type="EMBL" id="JAIWYP010000016">
    <property type="protein sequence ID" value="KAH3693662.1"/>
    <property type="molecule type" value="Genomic_DNA"/>
</dbReference>
<feature type="compositionally biased region" description="Gly residues" evidence="2">
    <location>
        <begin position="1227"/>
        <end position="1250"/>
    </location>
</feature>
<feature type="region of interest" description="Disordered" evidence="2">
    <location>
        <begin position="3180"/>
        <end position="3209"/>
    </location>
</feature>
<dbReference type="PROSITE" id="PS50304">
    <property type="entry name" value="TUDOR"/>
    <property type="match status" value="12"/>
</dbReference>
<name>A0A9D3Y866_DREPO</name>
<dbReference type="Proteomes" id="UP000828390">
    <property type="component" value="Unassembled WGS sequence"/>
</dbReference>
<dbReference type="PANTHER" id="PTHR22948">
    <property type="entry name" value="TUDOR DOMAIN CONTAINING PROTEIN"/>
    <property type="match status" value="1"/>
</dbReference>
<dbReference type="Pfam" id="PF00567">
    <property type="entry name" value="TUDOR"/>
    <property type="match status" value="12"/>
</dbReference>
<feature type="compositionally biased region" description="Gly residues" evidence="2">
    <location>
        <begin position="831"/>
        <end position="850"/>
    </location>
</feature>
<feature type="compositionally biased region" description="Low complexity" evidence="2">
    <location>
        <begin position="1192"/>
        <end position="1224"/>
    </location>
</feature>
<feature type="compositionally biased region" description="Polar residues" evidence="2">
    <location>
        <begin position="3049"/>
        <end position="3075"/>
    </location>
</feature>
<accession>A0A9D3Y866</accession>
<feature type="region of interest" description="Disordered" evidence="2">
    <location>
        <begin position="3667"/>
        <end position="3718"/>
    </location>
</feature>
<evidence type="ECO:0000256" key="1">
    <source>
        <dbReference type="PROSITE-ProRule" id="PRU00047"/>
    </source>
</evidence>
<keyword evidence="1" id="KW-0479">Metal-binding</keyword>
<protein>
    <recommendedName>
        <fullName evidence="7">Tudor domain-containing protein 1</fullName>
    </recommendedName>
</protein>
<feature type="region of interest" description="Disordered" evidence="2">
    <location>
        <begin position="334"/>
        <end position="356"/>
    </location>
</feature>
<feature type="compositionally biased region" description="Gly residues" evidence="2">
    <location>
        <begin position="1136"/>
        <end position="1191"/>
    </location>
</feature>
<evidence type="ECO:0000259" key="3">
    <source>
        <dbReference type="PROSITE" id="PS50158"/>
    </source>
</evidence>
<feature type="domain" description="Tudor" evidence="4">
    <location>
        <begin position="20"/>
        <end position="78"/>
    </location>
</feature>
<evidence type="ECO:0000313" key="5">
    <source>
        <dbReference type="EMBL" id="KAH3693662.1"/>
    </source>
</evidence>
<dbReference type="PROSITE" id="PS50158">
    <property type="entry name" value="ZF_CCHC"/>
    <property type="match status" value="4"/>
</dbReference>
<dbReference type="InterPro" id="IPR035437">
    <property type="entry name" value="SNase_OB-fold_sf"/>
</dbReference>
<feature type="domain" description="Tudor" evidence="4">
    <location>
        <begin position="1763"/>
        <end position="1821"/>
    </location>
</feature>
<dbReference type="InterPro" id="IPR050621">
    <property type="entry name" value="Tudor_domain_containing"/>
</dbReference>
<feature type="compositionally biased region" description="Polar residues" evidence="2">
    <location>
        <begin position="792"/>
        <end position="801"/>
    </location>
</feature>
<organism evidence="5 6">
    <name type="scientific">Dreissena polymorpha</name>
    <name type="common">Zebra mussel</name>
    <name type="synonym">Mytilus polymorpha</name>
    <dbReference type="NCBI Taxonomy" id="45954"/>
    <lineage>
        <taxon>Eukaryota</taxon>
        <taxon>Metazoa</taxon>
        <taxon>Spiralia</taxon>
        <taxon>Lophotrochozoa</taxon>
        <taxon>Mollusca</taxon>
        <taxon>Bivalvia</taxon>
        <taxon>Autobranchia</taxon>
        <taxon>Heteroconchia</taxon>
        <taxon>Euheterodonta</taxon>
        <taxon>Imparidentia</taxon>
        <taxon>Neoheterodontei</taxon>
        <taxon>Myida</taxon>
        <taxon>Dreissenoidea</taxon>
        <taxon>Dreissenidae</taxon>
        <taxon>Dreissena</taxon>
    </lineage>
</organism>
<dbReference type="InterPro" id="IPR002999">
    <property type="entry name" value="Tudor"/>
</dbReference>
<feature type="compositionally biased region" description="Gly residues" evidence="2">
    <location>
        <begin position="1062"/>
        <end position="1118"/>
    </location>
</feature>
<feature type="domain" description="Tudor" evidence="4">
    <location>
        <begin position="2181"/>
        <end position="2239"/>
    </location>
</feature>
<feature type="region of interest" description="Disordered" evidence="2">
    <location>
        <begin position="557"/>
        <end position="585"/>
    </location>
</feature>
<evidence type="ECO:0000259" key="4">
    <source>
        <dbReference type="PROSITE" id="PS50304"/>
    </source>
</evidence>
<keyword evidence="1" id="KW-0863">Zinc-finger</keyword>